<comment type="function">
    <text evidence="10">Catalyzes an early step in the biosynthesis of tetrapyrroles. Binds two molecules of 5-aminolevulinate per subunit, each at a distinct site, and catalyzes their condensation to form porphobilinogen.</text>
</comment>
<comment type="pathway">
    <text evidence="2">Porphyrin-containing compound metabolism; protoporphyrin-IX biosynthesis; coproporphyrinogen-III from 5-aminolevulinate: step 1/4.</text>
</comment>
<accession>A0A1H3FEX3</accession>
<organism evidence="18 19">
    <name type="scientific">Eubacterium barkeri</name>
    <name type="common">Clostridium barkeri</name>
    <dbReference type="NCBI Taxonomy" id="1528"/>
    <lineage>
        <taxon>Bacteria</taxon>
        <taxon>Bacillati</taxon>
        <taxon>Bacillota</taxon>
        <taxon>Clostridia</taxon>
        <taxon>Eubacteriales</taxon>
        <taxon>Eubacteriaceae</taxon>
        <taxon>Eubacterium</taxon>
    </lineage>
</organism>
<dbReference type="PIRSF" id="PIRSF001415">
    <property type="entry name" value="Porphbilin_synth"/>
    <property type="match status" value="1"/>
</dbReference>
<reference evidence="19" key="1">
    <citation type="submission" date="2016-10" db="EMBL/GenBank/DDBJ databases">
        <authorList>
            <person name="Varghese N."/>
            <person name="Submissions S."/>
        </authorList>
    </citation>
    <scope>NUCLEOTIDE SEQUENCE [LARGE SCALE GENOMIC DNA]</scope>
    <source>
        <strain evidence="19">VPI 5359</strain>
    </source>
</reference>
<keyword evidence="9 16" id="KW-0627">Porphyrin biosynthesis</keyword>
<comment type="catalytic activity">
    <reaction evidence="11 16">
        <text>2 5-aminolevulinate = porphobilinogen + 2 H2O + H(+)</text>
        <dbReference type="Rhea" id="RHEA:24064"/>
        <dbReference type="ChEBI" id="CHEBI:15377"/>
        <dbReference type="ChEBI" id="CHEBI:15378"/>
        <dbReference type="ChEBI" id="CHEBI:58126"/>
        <dbReference type="ChEBI" id="CHEBI:356416"/>
        <dbReference type="EC" id="4.2.1.24"/>
    </reaction>
</comment>
<evidence type="ECO:0000256" key="9">
    <source>
        <dbReference type="ARBA" id="ARBA00023244"/>
    </source>
</evidence>
<dbReference type="Gene3D" id="3.20.20.70">
    <property type="entry name" value="Aldolase class I"/>
    <property type="match status" value="1"/>
</dbReference>
<protein>
    <recommendedName>
        <fullName evidence="6 16">Delta-aminolevulinic acid dehydratase</fullName>
        <ecNumber evidence="5 16">4.2.1.24</ecNumber>
    </recommendedName>
</protein>
<feature type="binding site" evidence="13">
    <location>
        <position position="201"/>
    </location>
    <ligand>
        <name>5-aminolevulinate</name>
        <dbReference type="ChEBI" id="CHEBI:356416"/>
        <label>1</label>
    </ligand>
</feature>
<evidence type="ECO:0000256" key="2">
    <source>
        <dbReference type="ARBA" id="ARBA00004694"/>
    </source>
</evidence>
<evidence type="ECO:0000256" key="5">
    <source>
        <dbReference type="ARBA" id="ARBA00012053"/>
    </source>
</evidence>
<keyword evidence="14" id="KW-0862">Zinc</keyword>
<keyword evidence="7" id="KW-0350">Heme biosynthesis</keyword>
<dbReference type="SUPFAM" id="SSF51569">
    <property type="entry name" value="Aldolase"/>
    <property type="match status" value="1"/>
</dbReference>
<dbReference type="GO" id="GO:0008270">
    <property type="term" value="F:zinc ion binding"/>
    <property type="evidence" value="ECO:0007669"/>
    <property type="project" value="TreeGrafter"/>
</dbReference>
<dbReference type="GO" id="GO:0005829">
    <property type="term" value="C:cytosol"/>
    <property type="evidence" value="ECO:0007669"/>
    <property type="project" value="TreeGrafter"/>
</dbReference>
<comment type="subunit">
    <text evidence="4 16">Homooctamer.</text>
</comment>
<dbReference type="RefSeq" id="WP_090245071.1">
    <property type="nucleotide sequence ID" value="NZ_FNOU01000010.1"/>
</dbReference>
<keyword evidence="15" id="KW-0460">Magnesium</keyword>
<keyword evidence="8 16" id="KW-0456">Lyase</keyword>
<evidence type="ECO:0000256" key="15">
    <source>
        <dbReference type="PIRSR" id="PIRSR001415-5"/>
    </source>
</evidence>
<evidence type="ECO:0000256" key="4">
    <source>
        <dbReference type="ARBA" id="ARBA00011823"/>
    </source>
</evidence>
<proteinExistence type="inferred from homology"/>
<keyword evidence="14" id="KW-0479">Metal-binding</keyword>
<feature type="binding site" evidence="15">
    <location>
        <position position="229"/>
    </location>
    <ligand>
        <name>Mg(2+)</name>
        <dbReference type="ChEBI" id="CHEBI:18420"/>
    </ligand>
</feature>
<name>A0A1H3FEX3_EUBBA</name>
<feature type="binding site" evidence="14">
    <location>
        <position position="117"/>
    </location>
    <ligand>
        <name>Zn(2+)</name>
        <dbReference type="ChEBI" id="CHEBI:29105"/>
        <note>catalytic</note>
    </ligand>
</feature>
<dbReference type="InterPro" id="IPR001731">
    <property type="entry name" value="ALAD"/>
</dbReference>
<dbReference type="UniPathway" id="UPA00251">
    <property type="reaction ID" value="UER00318"/>
</dbReference>
<feature type="binding site" evidence="14">
    <location>
        <position position="125"/>
    </location>
    <ligand>
        <name>Zn(2+)</name>
        <dbReference type="ChEBI" id="CHEBI:29105"/>
        <note>catalytic</note>
    </ligand>
</feature>
<evidence type="ECO:0000256" key="16">
    <source>
        <dbReference type="RuleBase" id="RU000515"/>
    </source>
</evidence>
<dbReference type="EC" id="4.2.1.24" evidence="5 16"/>
<evidence type="ECO:0000256" key="8">
    <source>
        <dbReference type="ARBA" id="ARBA00023239"/>
    </source>
</evidence>
<feature type="active site" description="Schiff-base intermediate with substrate" evidence="12">
    <location>
        <position position="191"/>
    </location>
</feature>
<feature type="active site" description="Schiff-base intermediate with substrate" evidence="12">
    <location>
        <position position="244"/>
    </location>
</feature>
<dbReference type="InterPro" id="IPR013785">
    <property type="entry name" value="Aldolase_TIM"/>
</dbReference>
<evidence type="ECO:0000256" key="3">
    <source>
        <dbReference type="ARBA" id="ARBA00008055"/>
    </source>
</evidence>
<dbReference type="AlphaFoldDB" id="A0A1H3FEX3"/>
<evidence type="ECO:0000256" key="1">
    <source>
        <dbReference type="ARBA" id="ARBA00001947"/>
    </source>
</evidence>
<dbReference type="OrthoDB" id="9805001at2"/>
<dbReference type="SMART" id="SM01004">
    <property type="entry name" value="ALAD"/>
    <property type="match status" value="1"/>
</dbReference>
<evidence type="ECO:0000256" key="12">
    <source>
        <dbReference type="PIRSR" id="PIRSR001415-1"/>
    </source>
</evidence>
<dbReference type="CDD" id="cd00384">
    <property type="entry name" value="ALAD_PBGS"/>
    <property type="match status" value="1"/>
</dbReference>
<keyword evidence="19" id="KW-1185">Reference proteome</keyword>
<dbReference type="Pfam" id="PF00490">
    <property type="entry name" value="ALAD"/>
    <property type="match status" value="1"/>
</dbReference>
<feature type="binding site" evidence="13">
    <location>
        <position position="270"/>
    </location>
    <ligand>
        <name>5-aminolevulinate</name>
        <dbReference type="ChEBI" id="CHEBI:356416"/>
        <label>2</label>
    </ligand>
</feature>
<dbReference type="PANTHER" id="PTHR11458:SF0">
    <property type="entry name" value="DELTA-AMINOLEVULINIC ACID DEHYDRATASE"/>
    <property type="match status" value="1"/>
</dbReference>
<feature type="binding site" evidence="14">
    <location>
        <position position="115"/>
    </location>
    <ligand>
        <name>Zn(2+)</name>
        <dbReference type="ChEBI" id="CHEBI:29105"/>
        <note>catalytic</note>
    </ligand>
</feature>
<dbReference type="PANTHER" id="PTHR11458">
    <property type="entry name" value="DELTA-AMINOLEVULINIC ACID DEHYDRATASE"/>
    <property type="match status" value="1"/>
</dbReference>
<evidence type="ECO:0000256" key="14">
    <source>
        <dbReference type="PIRSR" id="PIRSR001415-3"/>
    </source>
</evidence>
<evidence type="ECO:0000256" key="17">
    <source>
        <dbReference type="RuleBase" id="RU004161"/>
    </source>
</evidence>
<feature type="binding site" evidence="13">
    <location>
        <position position="308"/>
    </location>
    <ligand>
        <name>5-aminolevulinate</name>
        <dbReference type="ChEBI" id="CHEBI:356416"/>
        <label>2</label>
    </ligand>
</feature>
<evidence type="ECO:0000256" key="6">
    <source>
        <dbReference type="ARBA" id="ARBA00020771"/>
    </source>
</evidence>
<evidence type="ECO:0000256" key="10">
    <source>
        <dbReference type="ARBA" id="ARBA00025628"/>
    </source>
</evidence>
<dbReference type="STRING" id="1528.SAMN04488579_11035"/>
<dbReference type="GO" id="GO:0006782">
    <property type="term" value="P:protoporphyrinogen IX biosynthetic process"/>
    <property type="evidence" value="ECO:0007669"/>
    <property type="project" value="UniProtKB-UniPathway"/>
</dbReference>
<gene>
    <name evidence="18" type="ORF">SAMN04488579_11035</name>
</gene>
<dbReference type="NCBIfam" id="NF006762">
    <property type="entry name" value="PRK09283.1"/>
    <property type="match status" value="1"/>
</dbReference>
<evidence type="ECO:0000256" key="11">
    <source>
        <dbReference type="ARBA" id="ARBA00047651"/>
    </source>
</evidence>
<dbReference type="GO" id="GO:0004655">
    <property type="term" value="F:porphobilinogen synthase activity"/>
    <property type="evidence" value="ECO:0007669"/>
    <property type="project" value="UniProtKB-EC"/>
</dbReference>
<comment type="cofactor">
    <cofactor evidence="1">
        <name>Zn(2+)</name>
        <dbReference type="ChEBI" id="CHEBI:29105"/>
    </cofactor>
</comment>
<dbReference type="EMBL" id="FNOU01000010">
    <property type="protein sequence ID" value="SDX89541.1"/>
    <property type="molecule type" value="Genomic_DNA"/>
</dbReference>
<comment type="similarity">
    <text evidence="3 17">Belongs to the ALAD family.</text>
</comment>
<evidence type="ECO:0000313" key="19">
    <source>
        <dbReference type="Proteomes" id="UP000199652"/>
    </source>
</evidence>
<evidence type="ECO:0000256" key="13">
    <source>
        <dbReference type="PIRSR" id="PIRSR001415-2"/>
    </source>
</evidence>
<dbReference type="Proteomes" id="UP000199652">
    <property type="component" value="Unassembled WGS sequence"/>
</dbReference>
<dbReference type="InterPro" id="IPR030656">
    <property type="entry name" value="ALAD_AS"/>
</dbReference>
<evidence type="ECO:0000313" key="18">
    <source>
        <dbReference type="EMBL" id="SDX89541.1"/>
    </source>
</evidence>
<sequence length="321" mass="35343">MLPTRLRKNAAVRSLIRETTLSMEDVVYPLFVVDGEGIRREIPSMKGQYHLSLDMLEAEVVQLKDLGIRYVILFGVPDEKDAEATPAFVEDGIVQKAVRTIKAVDPEMYVICDVCLCEFKSDGHCCFFHGNGEIKRDKSLKTLCKVAVSQAMAGADMVAPSDMMDGHIEALRDALDEAGFESIPIMGYSAKYASTFYGPFRDAANSAPAFGDRKSYQMDPANVEEAMKEVALDVEEGVDIVMVKPAMPYLDIIAKAKELSFLPMAAYQVSGEYAMIRNAVDAGLLDERAIYESLLCIKRAGAGIIITYFAKELKALIGAYQ</sequence>
<dbReference type="FunFam" id="3.20.20.70:FF:000019">
    <property type="entry name" value="Delta-aminolevulinic acid dehydratase"/>
    <property type="match status" value="1"/>
</dbReference>
<dbReference type="PROSITE" id="PS00169">
    <property type="entry name" value="D_ALA_DEHYDRATASE"/>
    <property type="match status" value="1"/>
</dbReference>
<feature type="binding site" evidence="13">
    <location>
        <position position="213"/>
    </location>
    <ligand>
        <name>5-aminolevulinate</name>
        <dbReference type="ChEBI" id="CHEBI:356416"/>
        <label>1</label>
    </ligand>
</feature>
<evidence type="ECO:0000256" key="7">
    <source>
        <dbReference type="ARBA" id="ARBA00023133"/>
    </source>
</evidence>
<dbReference type="PRINTS" id="PR00144">
    <property type="entry name" value="DALDHYDRTASE"/>
</dbReference>